<evidence type="ECO:0000313" key="2">
    <source>
        <dbReference type="Proteomes" id="UP001283361"/>
    </source>
</evidence>
<comment type="caution">
    <text evidence="1">The sequence shown here is derived from an EMBL/GenBank/DDBJ whole genome shotgun (WGS) entry which is preliminary data.</text>
</comment>
<dbReference type="Proteomes" id="UP001283361">
    <property type="component" value="Unassembled WGS sequence"/>
</dbReference>
<protein>
    <submittedName>
        <fullName evidence="1">Uncharacterized protein</fullName>
    </submittedName>
</protein>
<dbReference type="AlphaFoldDB" id="A0AAE1E4B9"/>
<name>A0AAE1E4B9_9GAST</name>
<evidence type="ECO:0000313" key="1">
    <source>
        <dbReference type="EMBL" id="KAK3793547.1"/>
    </source>
</evidence>
<keyword evidence="2" id="KW-1185">Reference proteome</keyword>
<sequence length="205" mass="23327">MATCQHRQRHLSDFSFGDQFEQRQYDARLENSQEIQSIQVTWTKIGSSNAYYGKLSCADLELSGTDTSDKKGRCHLSWELKQKNDDDENFKPWEHYTLDTSSKVAPAGIRGELHDIGPFARLWSAMSRRQSLTAPSPHLLSRLTSLPVIVETMTERSPPRDRRLESVILPGGYKTDQASQEDIHSSSPNTSRASRTVFTLHIEFL</sequence>
<accession>A0AAE1E4B9</accession>
<gene>
    <name evidence="1" type="ORF">RRG08_023864</name>
</gene>
<organism evidence="1 2">
    <name type="scientific">Elysia crispata</name>
    <name type="common">lettuce slug</name>
    <dbReference type="NCBI Taxonomy" id="231223"/>
    <lineage>
        <taxon>Eukaryota</taxon>
        <taxon>Metazoa</taxon>
        <taxon>Spiralia</taxon>
        <taxon>Lophotrochozoa</taxon>
        <taxon>Mollusca</taxon>
        <taxon>Gastropoda</taxon>
        <taxon>Heterobranchia</taxon>
        <taxon>Euthyneura</taxon>
        <taxon>Panpulmonata</taxon>
        <taxon>Sacoglossa</taxon>
        <taxon>Placobranchoidea</taxon>
        <taxon>Plakobranchidae</taxon>
        <taxon>Elysia</taxon>
    </lineage>
</organism>
<proteinExistence type="predicted"/>
<reference evidence="1" key="1">
    <citation type="journal article" date="2023" name="G3 (Bethesda)">
        <title>A reference genome for the long-term kleptoplast-retaining sea slug Elysia crispata morphotype clarki.</title>
        <authorList>
            <person name="Eastman K.E."/>
            <person name="Pendleton A.L."/>
            <person name="Shaikh M.A."/>
            <person name="Suttiyut T."/>
            <person name="Ogas R."/>
            <person name="Tomko P."/>
            <person name="Gavelis G."/>
            <person name="Widhalm J.R."/>
            <person name="Wisecaver J.H."/>
        </authorList>
    </citation>
    <scope>NUCLEOTIDE SEQUENCE</scope>
    <source>
        <strain evidence="1">ECLA1</strain>
    </source>
</reference>
<dbReference type="EMBL" id="JAWDGP010001217">
    <property type="protein sequence ID" value="KAK3793547.1"/>
    <property type="molecule type" value="Genomic_DNA"/>
</dbReference>